<dbReference type="SUPFAM" id="SSF111430">
    <property type="entry name" value="YAP1 redox domain"/>
    <property type="match status" value="1"/>
</dbReference>
<comment type="caution">
    <text evidence="6">The sequence shown here is derived from an EMBL/GenBank/DDBJ whole genome shotgun (WGS) entry which is preliminary data.</text>
</comment>
<dbReference type="Proteomes" id="UP001391051">
    <property type="component" value="Unassembled WGS sequence"/>
</dbReference>
<reference evidence="6 7" key="1">
    <citation type="submission" date="2023-01" db="EMBL/GenBank/DDBJ databases">
        <title>Analysis of 21 Apiospora genomes using comparative genomics revels a genus with tremendous synthesis potential of carbohydrate active enzymes and secondary metabolites.</title>
        <authorList>
            <person name="Sorensen T."/>
        </authorList>
    </citation>
    <scope>NUCLEOTIDE SEQUENCE [LARGE SCALE GENOMIC DNA]</scope>
    <source>
        <strain evidence="6 7">CBS 24483</strain>
    </source>
</reference>
<feature type="compositionally biased region" description="Polar residues" evidence="4">
    <location>
        <begin position="102"/>
        <end position="116"/>
    </location>
</feature>
<feature type="compositionally biased region" description="Polar residues" evidence="4">
    <location>
        <begin position="301"/>
        <end position="342"/>
    </location>
</feature>
<proteinExistence type="predicted"/>
<dbReference type="RefSeq" id="XP_066694829.1">
    <property type="nucleotide sequence ID" value="XM_066848133.1"/>
</dbReference>
<dbReference type="PANTHER" id="PTHR40621:SF6">
    <property type="entry name" value="AP-1-LIKE TRANSCRIPTION FACTOR YAP1-RELATED"/>
    <property type="match status" value="1"/>
</dbReference>
<feature type="region of interest" description="Disordered" evidence="4">
    <location>
        <begin position="28"/>
        <end position="182"/>
    </location>
</feature>
<evidence type="ECO:0000256" key="1">
    <source>
        <dbReference type="ARBA" id="ARBA00004123"/>
    </source>
</evidence>
<keyword evidence="3" id="KW-0539">Nucleus</keyword>
<dbReference type="PROSITE" id="PS00036">
    <property type="entry name" value="BZIP_BASIC"/>
    <property type="match status" value="1"/>
</dbReference>
<feature type="compositionally biased region" description="Basic and acidic residues" evidence="4">
    <location>
        <begin position="133"/>
        <end position="146"/>
    </location>
</feature>
<feature type="compositionally biased region" description="Polar residues" evidence="4">
    <location>
        <begin position="349"/>
        <end position="359"/>
    </location>
</feature>
<dbReference type="EMBL" id="JAQQWE010000008">
    <property type="protein sequence ID" value="KAK7942798.1"/>
    <property type="molecule type" value="Genomic_DNA"/>
</dbReference>
<evidence type="ECO:0000256" key="2">
    <source>
        <dbReference type="ARBA" id="ARBA00004496"/>
    </source>
</evidence>
<evidence type="ECO:0000259" key="5">
    <source>
        <dbReference type="PROSITE" id="PS50217"/>
    </source>
</evidence>
<dbReference type="PANTHER" id="PTHR40621">
    <property type="entry name" value="TRANSCRIPTION FACTOR KAPC-RELATED"/>
    <property type="match status" value="1"/>
</dbReference>
<organism evidence="6 7">
    <name type="scientific">Apiospora aurea</name>
    <dbReference type="NCBI Taxonomy" id="335848"/>
    <lineage>
        <taxon>Eukaryota</taxon>
        <taxon>Fungi</taxon>
        <taxon>Dikarya</taxon>
        <taxon>Ascomycota</taxon>
        <taxon>Pezizomycotina</taxon>
        <taxon>Sordariomycetes</taxon>
        <taxon>Xylariomycetidae</taxon>
        <taxon>Amphisphaeriales</taxon>
        <taxon>Apiosporaceae</taxon>
        <taxon>Apiospora</taxon>
    </lineage>
</organism>
<dbReference type="PROSITE" id="PS50217">
    <property type="entry name" value="BZIP"/>
    <property type="match status" value="1"/>
</dbReference>
<feature type="domain" description="BZIP" evidence="5">
    <location>
        <begin position="157"/>
        <end position="220"/>
    </location>
</feature>
<keyword evidence="7" id="KW-1185">Reference proteome</keyword>
<evidence type="ECO:0000313" key="7">
    <source>
        <dbReference type="Proteomes" id="UP001391051"/>
    </source>
</evidence>
<dbReference type="Gene3D" id="1.20.5.170">
    <property type="match status" value="1"/>
</dbReference>
<name>A0ABR1PYI8_9PEZI</name>
<sequence>MASTTGTQGLPHNFILTPQQQSLLYRALTSNQPANGSPPTDALSVSPSALKQNGPSKVDSVQESPYQDYDYDFGSGPDSSFDFDFANGAAGQMIGDLPNMSPGDSNDSSKATSPENDNAEKRSYPDEDEGDREENGNKRRESEGKVPKKPGRKPLTNEPSSKRKAQNRAAQRAFRERKEQHLKDLETKVKELEEASATTNNENSQLRAQVEKMTMELNEYKKRLAAAPTPRLSSGPSPKSYQQGVFGAGLVNTMNDVNFQFEFPKFGLLPGPSEVTSPTTGSKAPKRTTSASSSTTANGYAGQSASPRQDQATPSSTKSRENSTSQPKDATSKYTGMPSQSPYEVGGSASRSSLDSGNYSIGGTTSTSPSSSHSNGGPSSSCGTSPEPFTQSPLGFKPVDTLTTIGEEQSGLTVDDGNHMGGFGSFDFSNFDWLANQNGGQFDPQLFGDYREPQDNILAKTTFDDSFFNDAFDADFITPYNMAPSPKVPKKNICAEIDARKEEEDTIVTTENGKLLTCTNIWSVASLRTHHSMKDLELTQNREQLQNCPKVQSGDIDLDGLCSDLQKKAKCGGTGAVVDETDFKAVMKKHLGGDESQCPGN</sequence>
<evidence type="ECO:0000256" key="4">
    <source>
        <dbReference type="SAM" id="MobiDB-lite"/>
    </source>
</evidence>
<feature type="compositionally biased region" description="Polar residues" evidence="4">
    <location>
        <begin position="28"/>
        <end position="65"/>
    </location>
</feature>
<dbReference type="Pfam" id="PF08601">
    <property type="entry name" value="PAP1"/>
    <property type="match status" value="2"/>
</dbReference>
<feature type="compositionally biased region" description="Low complexity" evidence="4">
    <location>
        <begin position="361"/>
        <end position="383"/>
    </location>
</feature>
<dbReference type="InterPro" id="IPR046347">
    <property type="entry name" value="bZIP_sf"/>
</dbReference>
<dbReference type="Pfam" id="PF00170">
    <property type="entry name" value="bZIP_1"/>
    <property type="match status" value="1"/>
</dbReference>
<dbReference type="SUPFAM" id="SSF57959">
    <property type="entry name" value="Leucine zipper domain"/>
    <property type="match status" value="1"/>
</dbReference>
<accession>A0ABR1PYI8</accession>
<gene>
    <name evidence="6" type="ORF">PG986_011911</name>
</gene>
<feature type="region of interest" description="Disordered" evidence="4">
    <location>
        <begin position="272"/>
        <end position="399"/>
    </location>
</feature>
<protein>
    <submittedName>
        <fullName evidence="6">AP1-like transcription factor</fullName>
    </submittedName>
</protein>
<evidence type="ECO:0000256" key="3">
    <source>
        <dbReference type="ARBA" id="ARBA00023242"/>
    </source>
</evidence>
<evidence type="ECO:0000313" key="6">
    <source>
        <dbReference type="EMBL" id="KAK7942798.1"/>
    </source>
</evidence>
<dbReference type="InterPro" id="IPR004827">
    <property type="entry name" value="bZIP"/>
</dbReference>
<dbReference type="InterPro" id="IPR013910">
    <property type="entry name" value="TF_PAP1"/>
</dbReference>
<comment type="subcellular location">
    <subcellularLocation>
        <location evidence="2">Cytoplasm</location>
    </subcellularLocation>
    <subcellularLocation>
        <location evidence="1">Nucleus</location>
    </subcellularLocation>
</comment>
<dbReference type="InterPro" id="IPR050936">
    <property type="entry name" value="AP-1-like"/>
</dbReference>
<dbReference type="CDD" id="cd14688">
    <property type="entry name" value="bZIP_YAP"/>
    <property type="match status" value="1"/>
</dbReference>
<dbReference type="Gene3D" id="1.10.238.100">
    <property type="entry name" value="YAP1 redox domain. Chain B"/>
    <property type="match status" value="1"/>
</dbReference>
<dbReference type="GeneID" id="92081195"/>
<feature type="compositionally biased region" description="Basic and acidic residues" evidence="4">
    <location>
        <begin position="173"/>
        <end position="182"/>
    </location>
</feature>
<feature type="compositionally biased region" description="Low complexity" evidence="4">
    <location>
        <begin position="288"/>
        <end position="297"/>
    </location>
</feature>
<dbReference type="SMART" id="SM00338">
    <property type="entry name" value="BRLZ"/>
    <property type="match status" value="1"/>
</dbReference>
<dbReference type="InterPro" id="IPR023167">
    <property type="entry name" value="Yap1_redox_dom_sf"/>
</dbReference>